<dbReference type="VEuPathDB" id="VectorBase:MDOA007340"/>
<dbReference type="InterPro" id="IPR020422">
    <property type="entry name" value="TYR_PHOSPHATASE_DUAL_dom"/>
</dbReference>
<organism evidence="5">
    <name type="scientific">Musca domestica</name>
    <name type="common">House fly</name>
    <dbReference type="NCBI Taxonomy" id="7370"/>
    <lineage>
        <taxon>Eukaryota</taxon>
        <taxon>Metazoa</taxon>
        <taxon>Ecdysozoa</taxon>
        <taxon>Arthropoda</taxon>
        <taxon>Hexapoda</taxon>
        <taxon>Insecta</taxon>
        <taxon>Pterygota</taxon>
        <taxon>Neoptera</taxon>
        <taxon>Endopterygota</taxon>
        <taxon>Diptera</taxon>
        <taxon>Brachycera</taxon>
        <taxon>Muscomorpha</taxon>
        <taxon>Muscoidea</taxon>
        <taxon>Muscidae</taxon>
        <taxon>Musca</taxon>
    </lineage>
</organism>
<dbReference type="PROSITE" id="PS50056">
    <property type="entry name" value="TYR_PHOSPHATASE_2"/>
    <property type="match status" value="1"/>
</dbReference>
<keyword evidence="6" id="KW-1185">Reference proteome</keyword>
<name>A0A1I8MQA6_MUSDO</name>
<feature type="domain" description="Tyrosine-protein phosphatase" evidence="3">
    <location>
        <begin position="61"/>
        <end position="199"/>
    </location>
</feature>
<dbReference type="SMART" id="SM00195">
    <property type="entry name" value="DSPc"/>
    <property type="match status" value="1"/>
</dbReference>
<dbReference type="InterPro" id="IPR029021">
    <property type="entry name" value="Prot-tyrosine_phosphatase-like"/>
</dbReference>
<dbReference type="InterPro" id="IPR000387">
    <property type="entry name" value="Tyr_Pase_dom"/>
</dbReference>
<dbReference type="Pfam" id="PF00782">
    <property type="entry name" value="DSPc"/>
    <property type="match status" value="1"/>
</dbReference>
<evidence type="ECO:0000313" key="6">
    <source>
        <dbReference type="Proteomes" id="UP001652621"/>
    </source>
</evidence>
<evidence type="ECO:0000313" key="5">
    <source>
        <dbReference type="EnsemblMetazoa" id="MDOA007340-PA"/>
    </source>
</evidence>
<dbReference type="VEuPathDB" id="VectorBase:MDOMA2_013658"/>
<reference evidence="5" key="1">
    <citation type="submission" date="2020-05" db="UniProtKB">
        <authorList>
            <consortium name="EnsemblMetazoa"/>
        </authorList>
    </citation>
    <scope>IDENTIFICATION</scope>
    <source>
        <strain evidence="5">Aabys</strain>
    </source>
</reference>
<dbReference type="RefSeq" id="XP_058974941.1">
    <property type="nucleotide sequence ID" value="XM_059118958.1"/>
</dbReference>
<keyword evidence="1" id="KW-0378">Hydrolase</keyword>
<reference evidence="7" key="2">
    <citation type="submission" date="2025-05" db="UniProtKB">
        <authorList>
            <consortium name="RefSeq"/>
        </authorList>
    </citation>
    <scope>IDENTIFICATION</scope>
    <source>
        <strain evidence="7">Aabys</strain>
        <tissue evidence="7">Whole body</tissue>
    </source>
</reference>
<dbReference type="RefSeq" id="XP_005188520.2">
    <property type="nucleotide sequence ID" value="XM_005188463.4"/>
</dbReference>
<dbReference type="PROSITE" id="PS50054">
    <property type="entry name" value="TYR_PHOSPHATASE_DUAL"/>
    <property type="match status" value="1"/>
</dbReference>
<dbReference type="OrthoDB" id="10252009at2759"/>
<dbReference type="Gene3D" id="3.90.190.10">
    <property type="entry name" value="Protein tyrosine phosphatase superfamily"/>
    <property type="match status" value="1"/>
</dbReference>
<gene>
    <name evidence="5" type="primary">101893163</name>
    <name evidence="7" type="synonym">LOC131801022</name>
</gene>
<evidence type="ECO:0000259" key="4">
    <source>
        <dbReference type="PROSITE" id="PS50056"/>
    </source>
</evidence>
<accession>A0A1I8MQA6</accession>
<dbReference type="STRING" id="7370.A0A1I8MQA6"/>
<evidence type="ECO:0000313" key="7">
    <source>
        <dbReference type="RefSeq" id="XP_058974941.1"/>
    </source>
</evidence>
<keyword evidence="2" id="KW-0904">Protein phosphatase</keyword>
<dbReference type="KEGG" id="mde:101893163"/>
<dbReference type="InterPro" id="IPR000340">
    <property type="entry name" value="Dual-sp_phosphatase_cat-dom"/>
</dbReference>
<dbReference type="GO" id="GO:0005737">
    <property type="term" value="C:cytoplasm"/>
    <property type="evidence" value="ECO:0007669"/>
    <property type="project" value="TreeGrafter"/>
</dbReference>
<dbReference type="Proteomes" id="UP001652621">
    <property type="component" value="Unplaced"/>
</dbReference>
<proteinExistence type="predicted"/>
<feature type="domain" description="Tyrosine specific protein phosphatases" evidence="4">
    <location>
        <begin position="128"/>
        <end position="182"/>
    </location>
</feature>
<dbReference type="GO" id="GO:0008579">
    <property type="term" value="F:JUN kinase phosphatase activity"/>
    <property type="evidence" value="ECO:0007669"/>
    <property type="project" value="TreeGrafter"/>
</dbReference>
<dbReference type="CDD" id="cd14498">
    <property type="entry name" value="DSP"/>
    <property type="match status" value="1"/>
</dbReference>
<dbReference type="eggNOG" id="KOG1716">
    <property type="taxonomic scope" value="Eukaryota"/>
</dbReference>
<evidence type="ECO:0000256" key="1">
    <source>
        <dbReference type="ARBA" id="ARBA00022801"/>
    </source>
</evidence>
<dbReference type="SUPFAM" id="SSF52799">
    <property type="entry name" value="(Phosphotyrosine protein) phosphatases II"/>
    <property type="match status" value="1"/>
</dbReference>
<dbReference type="EnsemblMetazoa" id="MDOA007340-RA">
    <property type="protein sequence ID" value="MDOA007340-PA"/>
    <property type="gene ID" value="MDOA007340"/>
</dbReference>
<evidence type="ECO:0000259" key="3">
    <source>
        <dbReference type="PROSITE" id="PS50054"/>
    </source>
</evidence>
<dbReference type="AlphaFoldDB" id="A0A1I8MQA6"/>
<dbReference type="PROSITE" id="PS00383">
    <property type="entry name" value="TYR_PHOSPHATASE_1"/>
    <property type="match status" value="1"/>
</dbReference>
<dbReference type="InterPro" id="IPR016130">
    <property type="entry name" value="Tyr_Pase_AS"/>
</dbReference>
<sequence length="199" mass="22617">MSFLEALQAKRNKLKSCETIVTTATGERFKENTTTQEKKKLEQETNSNSYGFVIDTKPDFKPACILPNHLYLGSQDSVTLENILEYKLTHILSIGIECPLNDLPEGISNLFINCLDLPETELTSGVWDQAFEFIQNAMVKDGCVLVHCNAGVSRSASVVIAYLMKYRHMDFDMAYRYVKSRRECIQPNAGFLKQLRSFK</sequence>
<protein>
    <submittedName>
        <fullName evidence="7">Dual specificity protein phosphatase 19</fullName>
    </submittedName>
</protein>
<dbReference type="PANTHER" id="PTHR46377">
    <property type="entry name" value="DUAL SPECIFICITY PROTEIN PHOSPHATASE 19"/>
    <property type="match status" value="1"/>
</dbReference>
<dbReference type="PANTHER" id="PTHR46377:SF1">
    <property type="entry name" value="DUAL SPECIFICITY PROTEIN PHOSPHATASE 19"/>
    <property type="match status" value="1"/>
</dbReference>
<evidence type="ECO:0000256" key="2">
    <source>
        <dbReference type="ARBA" id="ARBA00022912"/>
    </source>
</evidence>